<sequence>MLCMPCNTAIRFVGNRLARNEDLRTGLRLDNVHHQSLDELTNAAQQGCRVCRAVKRRWEYEFRDDIRNLAVIDAKPSAADIPHGFLWFFIHPMLPDQHFVRIDFGVDFKGSGGEQSVHAAFTLELIGRRQVLDDSQVSSSTDSQVALSLVDSWYRTCVESHPDCAPRTDGFLQQRDWMPTRLLKIDRTSGDDRVFLQDSDSFSGKSHQYATLSHCWGGTCPLRLLESNLDELSQQGISLFELPKTFRDAVTMARYLGLPYLWIDALCIIQDSAADWHAEALQMSKVYRFATLSIAASDSTNSNGGCFFTRQDPESILKPEIVLMNRKLYYMIETGALPVEPLEEAPLYRRAWVLQERMLPPRVLHCSKEQLVWTCRRQVFTETFPQGPPIYSGSGFFMDIMRELTSPRRAATEPVPSSIVNGISMANRLWFILVAMYCRCDLTNPGDKLMAIAGLAAPLCAELGEYIAGVWVQNLHRNLLWRAESAWLNAPKPTRASMYRAPAWSWASIDGGIDYFFPGGFGEEAVISVEDTQLVGDMGCVSSAALRLRGKKRPTTLTRRDDRPRASDNNINTISSSDPYYDNDYYNEIDASGCIHLLDITDEEGTWIDDEVVYEEDLKGKLSVLPIARRRPDGHHENSSTDYVCLILQQTTESGVFCRIGICLVVIEHQQFTDWDDEVVTLK</sequence>
<proteinExistence type="predicted"/>
<reference evidence="3" key="2">
    <citation type="submission" date="2023-06" db="EMBL/GenBank/DDBJ databases">
        <authorList>
            <consortium name="Lawrence Berkeley National Laboratory"/>
            <person name="Haridas S."/>
            <person name="Hensen N."/>
            <person name="Bonometti L."/>
            <person name="Westerberg I."/>
            <person name="Brannstrom I.O."/>
            <person name="Guillou S."/>
            <person name="Cros-Aarteil S."/>
            <person name="Calhoun S."/>
            <person name="Kuo A."/>
            <person name="Mondo S."/>
            <person name="Pangilinan J."/>
            <person name="Riley R."/>
            <person name="Labutti K."/>
            <person name="Andreopoulos B."/>
            <person name="Lipzen A."/>
            <person name="Chen C."/>
            <person name="Yanf M."/>
            <person name="Daum C."/>
            <person name="Ng V."/>
            <person name="Clum A."/>
            <person name="Steindorff A."/>
            <person name="Ohm R."/>
            <person name="Martin F."/>
            <person name="Silar P."/>
            <person name="Natvig D."/>
            <person name="Lalanne C."/>
            <person name="Gautier V."/>
            <person name="Ament-Velasquez S.L."/>
            <person name="Kruys A."/>
            <person name="Hutchinson M.I."/>
            <person name="Powell A.J."/>
            <person name="Barry K."/>
            <person name="Miller A.N."/>
            <person name="Grigoriev I.V."/>
            <person name="Debuchy R."/>
            <person name="Gladieux P."/>
            <person name="Thoren M.H."/>
            <person name="Johannesson H."/>
        </authorList>
    </citation>
    <scope>NUCLEOTIDE SEQUENCE</scope>
    <source>
        <strain evidence="3">CBS 118394</strain>
    </source>
</reference>
<name>A0AAE0HW54_9PEZI</name>
<accession>A0AAE0HW54</accession>
<dbReference type="Proteomes" id="UP001283341">
    <property type="component" value="Unassembled WGS sequence"/>
</dbReference>
<dbReference type="PANTHER" id="PTHR33112:SF8">
    <property type="entry name" value="HETEROKARYON INCOMPATIBILITY DOMAIN-CONTAINING PROTEIN"/>
    <property type="match status" value="1"/>
</dbReference>
<evidence type="ECO:0000313" key="4">
    <source>
        <dbReference type="Proteomes" id="UP001283341"/>
    </source>
</evidence>
<dbReference type="InterPro" id="IPR010730">
    <property type="entry name" value="HET"/>
</dbReference>
<dbReference type="EMBL" id="JAUEDM010000007">
    <property type="protein sequence ID" value="KAK3313692.1"/>
    <property type="molecule type" value="Genomic_DNA"/>
</dbReference>
<dbReference type="Pfam" id="PF06985">
    <property type="entry name" value="HET"/>
    <property type="match status" value="1"/>
</dbReference>
<protein>
    <submittedName>
        <fullName evidence="3">Heterokaryon incompatibility protein-domain-containing protein</fullName>
    </submittedName>
</protein>
<evidence type="ECO:0000256" key="1">
    <source>
        <dbReference type="SAM" id="MobiDB-lite"/>
    </source>
</evidence>
<comment type="caution">
    <text evidence="3">The sequence shown here is derived from an EMBL/GenBank/DDBJ whole genome shotgun (WGS) entry which is preliminary data.</text>
</comment>
<dbReference type="AlphaFoldDB" id="A0AAE0HW54"/>
<gene>
    <name evidence="3" type="ORF">B0H66DRAFT_629679</name>
</gene>
<reference evidence="3" key="1">
    <citation type="journal article" date="2023" name="Mol. Phylogenet. Evol.">
        <title>Genome-scale phylogeny and comparative genomics of the fungal order Sordariales.</title>
        <authorList>
            <person name="Hensen N."/>
            <person name="Bonometti L."/>
            <person name="Westerberg I."/>
            <person name="Brannstrom I.O."/>
            <person name="Guillou S."/>
            <person name="Cros-Aarteil S."/>
            <person name="Calhoun S."/>
            <person name="Haridas S."/>
            <person name="Kuo A."/>
            <person name="Mondo S."/>
            <person name="Pangilinan J."/>
            <person name="Riley R."/>
            <person name="LaButti K."/>
            <person name="Andreopoulos B."/>
            <person name="Lipzen A."/>
            <person name="Chen C."/>
            <person name="Yan M."/>
            <person name="Daum C."/>
            <person name="Ng V."/>
            <person name="Clum A."/>
            <person name="Steindorff A."/>
            <person name="Ohm R.A."/>
            <person name="Martin F."/>
            <person name="Silar P."/>
            <person name="Natvig D.O."/>
            <person name="Lalanne C."/>
            <person name="Gautier V."/>
            <person name="Ament-Velasquez S.L."/>
            <person name="Kruys A."/>
            <person name="Hutchinson M.I."/>
            <person name="Powell A.J."/>
            <person name="Barry K."/>
            <person name="Miller A.N."/>
            <person name="Grigoriev I.V."/>
            <person name="Debuchy R."/>
            <person name="Gladieux P."/>
            <person name="Hiltunen Thoren M."/>
            <person name="Johannesson H."/>
        </authorList>
    </citation>
    <scope>NUCLEOTIDE SEQUENCE</scope>
    <source>
        <strain evidence="3">CBS 118394</strain>
    </source>
</reference>
<dbReference type="PANTHER" id="PTHR33112">
    <property type="entry name" value="DOMAIN PROTEIN, PUTATIVE-RELATED"/>
    <property type="match status" value="1"/>
</dbReference>
<feature type="region of interest" description="Disordered" evidence="1">
    <location>
        <begin position="553"/>
        <end position="573"/>
    </location>
</feature>
<evidence type="ECO:0000259" key="2">
    <source>
        <dbReference type="Pfam" id="PF06985"/>
    </source>
</evidence>
<feature type="domain" description="Heterokaryon incompatibility" evidence="2">
    <location>
        <begin position="209"/>
        <end position="356"/>
    </location>
</feature>
<organism evidence="3 4">
    <name type="scientific">Apodospora peruviana</name>
    <dbReference type="NCBI Taxonomy" id="516989"/>
    <lineage>
        <taxon>Eukaryota</taxon>
        <taxon>Fungi</taxon>
        <taxon>Dikarya</taxon>
        <taxon>Ascomycota</taxon>
        <taxon>Pezizomycotina</taxon>
        <taxon>Sordariomycetes</taxon>
        <taxon>Sordariomycetidae</taxon>
        <taxon>Sordariales</taxon>
        <taxon>Lasiosphaeriaceae</taxon>
        <taxon>Apodospora</taxon>
    </lineage>
</organism>
<keyword evidence="4" id="KW-1185">Reference proteome</keyword>
<evidence type="ECO:0000313" key="3">
    <source>
        <dbReference type="EMBL" id="KAK3313692.1"/>
    </source>
</evidence>